<comment type="caution">
    <text evidence="12">The sequence shown here is derived from an EMBL/GenBank/DDBJ whole genome shotgun (WGS) entry which is preliminary data.</text>
</comment>
<dbReference type="InterPro" id="IPR003593">
    <property type="entry name" value="AAA+_ATPase"/>
</dbReference>
<dbReference type="Gene3D" id="1.10.260.30">
    <property type="entry name" value="Signal recognition particle, SRP54 subunit, M-domain"/>
    <property type="match status" value="1"/>
</dbReference>
<evidence type="ECO:0000256" key="6">
    <source>
        <dbReference type="ARBA" id="ARBA00023135"/>
    </source>
</evidence>
<evidence type="ECO:0000313" key="12">
    <source>
        <dbReference type="EMBL" id="EFV02562.1"/>
    </source>
</evidence>
<dbReference type="Pfam" id="PF00448">
    <property type="entry name" value="SRP54"/>
    <property type="match status" value="1"/>
</dbReference>
<evidence type="ECO:0000256" key="10">
    <source>
        <dbReference type="SAM" id="MobiDB-lite"/>
    </source>
</evidence>
<dbReference type="InterPro" id="IPR042101">
    <property type="entry name" value="SRP54_N_sf"/>
</dbReference>
<organism evidence="12 13">
    <name type="scientific">Pseudoramibacter alactolyticus ATCC 23263</name>
    <dbReference type="NCBI Taxonomy" id="887929"/>
    <lineage>
        <taxon>Bacteria</taxon>
        <taxon>Bacillati</taxon>
        <taxon>Bacillota</taxon>
        <taxon>Clostridia</taxon>
        <taxon>Eubacteriales</taxon>
        <taxon>Eubacteriaceae</taxon>
        <taxon>Pseudoramibacter</taxon>
    </lineage>
</organism>
<dbReference type="Gene3D" id="3.40.50.300">
    <property type="entry name" value="P-loop containing nucleotide triphosphate hydrolases"/>
    <property type="match status" value="1"/>
</dbReference>
<feature type="compositionally biased region" description="Basic residues" evidence="10">
    <location>
        <begin position="437"/>
        <end position="449"/>
    </location>
</feature>
<dbReference type="GO" id="GO:0005525">
    <property type="term" value="F:GTP binding"/>
    <property type="evidence" value="ECO:0007669"/>
    <property type="project" value="UniProtKB-UniRule"/>
</dbReference>
<dbReference type="FunFam" id="3.40.50.300:FF:000022">
    <property type="entry name" value="Signal recognition particle 54 kDa subunit"/>
    <property type="match status" value="1"/>
</dbReference>
<keyword evidence="5 9" id="KW-0342">GTP-binding</keyword>
<dbReference type="SMART" id="SM00962">
    <property type="entry name" value="SRP54"/>
    <property type="match status" value="1"/>
</dbReference>
<dbReference type="NCBIfam" id="TIGR00959">
    <property type="entry name" value="ffh"/>
    <property type="match status" value="1"/>
</dbReference>
<comment type="similarity">
    <text evidence="1 9">Belongs to the GTP-binding SRP family. SRP54 subfamily.</text>
</comment>
<dbReference type="SUPFAM" id="SSF47446">
    <property type="entry name" value="Signal peptide-binding domain"/>
    <property type="match status" value="1"/>
</dbReference>
<dbReference type="STRING" id="887929.HMP0721_0470"/>
<dbReference type="Pfam" id="PF02978">
    <property type="entry name" value="SRP_SPB"/>
    <property type="match status" value="1"/>
</dbReference>
<keyword evidence="13" id="KW-1185">Reference proteome</keyword>
<proteinExistence type="inferred from homology"/>
<feature type="domain" description="SRP54-type proteins GTP-binding" evidence="11">
    <location>
        <begin position="271"/>
        <end position="284"/>
    </location>
</feature>
<comment type="function">
    <text evidence="9">Involved in targeting and insertion of nascent membrane proteins into the cytoplasmic membrane. Binds to the hydrophobic signal sequence of the ribosome-nascent chain (RNC) as it emerges from the ribosomes. The SRP-RNC complex is then targeted to the cytoplasmic membrane where it interacts with the SRP receptor FtsY.</text>
</comment>
<evidence type="ECO:0000256" key="1">
    <source>
        <dbReference type="ARBA" id="ARBA00005450"/>
    </source>
</evidence>
<evidence type="ECO:0000256" key="9">
    <source>
        <dbReference type="HAMAP-Rule" id="MF_00306"/>
    </source>
</evidence>
<dbReference type="HAMAP" id="MF_00306">
    <property type="entry name" value="SRP54"/>
    <property type="match status" value="1"/>
</dbReference>
<dbReference type="InterPro" id="IPR036891">
    <property type="entry name" value="Signal_recog_part_SRP54_M_sf"/>
</dbReference>
<dbReference type="GO" id="GO:0048500">
    <property type="term" value="C:signal recognition particle"/>
    <property type="evidence" value="ECO:0007669"/>
    <property type="project" value="UniProtKB-UniRule"/>
</dbReference>
<sequence>MMVFEGLSEKFQDIFAGMRRKGKLDEADIKAANREIKLALLEADVNFKVVKRFTKAVSERAQGEEILKSLTPGQQYIKVVNDEMTRLLGGEIKPLELQKSDLNIFMMVGLQGAGKTTTAGKIANLLRKENKLKPLLVACDVYRPAAIDQLKVLGEQLDIPVYTMPGMKEPRIIANQAISYAQKQGYNLVILDTAGRLQIDERLMRELMDIKELVHPTETLLVVDGMTGQESVNVAKSFDDQLDISGVVLTKLDGDTRGGAALSVTYTTGKPIVFIGSGEKLSDLERFHPDRMASRILGMGDVLSLIDKAQEMVDEEQARAMEEKIRKATFDLSDFLDQLHQLQKMGSLTSLLEMMPGMNKKALAGLDMVKTEQQTKRTEAIIYAMTPEERAKPEIINGSRRKRIANGSGTSVADVNRLLKGFDQSRKMMKQMGGMGKGRKKGRMKLPFM</sequence>
<evidence type="ECO:0000313" key="13">
    <source>
        <dbReference type="Proteomes" id="UP000004754"/>
    </source>
</evidence>
<name>E6MEN7_9FIRM</name>
<dbReference type="AlphaFoldDB" id="E6MEN7"/>
<evidence type="ECO:0000256" key="3">
    <source>
        <dbReference type="ARBA" id="ARBA00022801"/>
    </source>
</evidence>
<dbReference type="PROSITE" id="PS00300">
    <property type="entry name" value="SRP54"/>
    <property type="match status" value="1"/>
</dbReference>
<dbReference type="InterPro" id="IPR004125">
    <property type="entry name" value="Signal_recog_particle_SRP54_M"/>
</dbReference>
<feature type="region of interest" description="Disordered" evidence="10">
    <location>
        <begin position="430"/>
        <end position="449"/>
    </location>
</feature>
<dbReference type="GO" id="GO:0008312">
    <property type="term" value="F:7S RNA binding"/>
    <property type="evidence" value="ECO:0007669"/>
    <property type="project" value="InterPro"/>
</dbReference>
<protein>
    <recommendedName>
        <fullName evidence="9">Signal recognition particle protein</fullName>
        <ecNumber evidence="9">3.6.5.4</ecNumber>
    </recommendedName>
    <alternativeName>
        <fullName evidence="9">Fifty-four homolog</fullName>
    </alternativeName>
</protein>
<evidence type="ECO:0000256" key="4">
    <source>
        <dbReference type="ARBA" id="ARBA00022884"/>
    </source>
</evidence>
<feature type="binding site" evidence="9">
    <location>
        <begin position="192"/>
        <end position="196"/>
    </location>
    <ligand>
        <name>GTP</name>
        <dbReference type="ChEBI" id="CHEBI:37565"/>
    </ligand>
</feature>
<dbReference type="PANTHER" id="PTHR11564">
    <property type="entry name" value="SIGNAL RECOGNITION PARTICLE 54K PROTEIN SRP54"/>
    <property type="match status" value="1"/>
</dbReference>
<keyword evidence="4 9" id="KW-0694">RNA-binding</keyword>
<dbReference type="InterPro" id="IPR013822">
    <property type="entry name" value="Signal_recog_particl_SRP54_hlx"/>
</dbReference>
<keyword evidence="3 9" id="KW-0378">Hydrolase</keyword>
<evidence type="ECO:0000256" key="5">
    <source>
        <dbReference type="ARBA" id="ARBA00023134"/>
    </source>
</evidence>
<dbReference type="SMART" id="SM00382">
    <property type="entry name" value="AAA"/>
    <property type="match status" value="1"/>
</dbReference>
<dbReference type="PANTHER" id="PTHR11564:SF5">
    <property type="entry name" value="SIGNAL RECOGNITION PARTICLE SUBUNIT SRP54"/>
    <property type="match status" value="1"/>
</dbReference>
<evidence type="ECO:0000259" key="11">
    <source>
        <dbReference type="PROSITE" id="PS00300"/>
    </source>
</evidence>
<dbReference type="GO" id="GO:0006614">
    <property type="term" value="P:SRP-dependent cotranslational protein targeting to membrane"/>
    <property type="evidence" value="ECO:0007669"/>
    <property type="project" value="InterPro"/>
</dbReference>
<dbReference type="EC" id="3.6.5.4" evidence="9"/>
<feature type="binding site" evidence="9">
    <location>
        <begin position="109"/>
        <end position="116"/>
    </location>
    <ligand>
        <name>GTP</name>
        <dbReference type="ChEBI" id="CHEBI:37565"/>
    </ligand>
</feature>
<dbReference type="eggNOG" id="COG0541">
    <property type="taxonomic scope" value="Bacteria"/>
</dbReference>
<comment type="subunit">
    <text evidence="9">Part of the signal recognition particle protein translocation system, which is composed of SRP and FtsY.</text>
</comment>
<keyword evidence="6 9" id="KW-0733">Signal recognition particle</keyword>
<dbReference type="Gene3D" id="1.20.120.140">
    <property type="entry name" value="Signal recognition particle SRP54, nucleotide-binding domain"/>
    <property type="match status" value="1"/>
</dbReference>
<evidence type="ECO:0000256" key="2">
    <source>
        <dbReference type="ARBA" id="ARBA00022741"/>
    </source>
</evidence>
<dbReference type="InterPro" id="IPR022941">
    <property type="entry name" value="SRP54"/>
</dbReference>
<dbReference type="CDD" id="cd18539">
    <property type="entry name" value="SRP_G"/>
    <property type="match status" value="1"/>
</dbReference>
<dbReference type="SUPFAM" id="SSF52540">
    <property type="entry name" value="P-loop containing nucleoside triphosphate hydrolases"/>
    <property type="match status" value="1"/>
</dbReference>
<dbReference type="InterPro" id="IPR004780">
    <property type="entry name" value="SRP"/>
</dbReference>
<keyword evidence="9" id="KW-0963">Cytoplasm</keyword>
<dbReference type="InterPro" id="IPR027417">
    <property type="entry name" value="P-loop_NTPase"/>
</dbReference>
<dbReference type="Proteomes" id="UP000004754">
    <property type="component" value="Unassembled WGS sequence"/>
</dbReference>
<dbReference type="HOGENOM" id="CLU_009301_6_0_9"/>
<comment type="subcellular location">
    <subcellularLocation>
        <location evidence="9">Cytoplasm</location>
    </subcellularLocation>
    <text evidence="9">The SRP-RNC complex is targeted to the cytoplasmic membrane.</text>
</comment>
<dbReference type="InterPro" id="IPR000897">
    <property type="entry name" value="SRP54_GTPase_dom"/>
</dbReference>
<dbReference type="SMART" id="SM00963">
    <property type="entry name" value="SRP54_N"/>
    <property type="match status" value="1"/>
</dbReference>
<comment type="catalytic activity">
    <reaction evidence="8 9">
        <text>GTP + H2O = GDP + phosphate + H(+)</text>
        <dbReference type="Rhea" id="RHEA:19669"/>
        <dbReference type="ChEBI" id="CHEBI:15377"/>
        <dbReference type="ChEBI" id="CHEBI:15378"/>
        <dbReference type="ChEBI" id="CHEBI:37565"/>
        <dbReference type="ChEBI" id="CHEBI:43474"/>
        <dbReference type="ChEBI" id="CHEBI:58189"/>
        <dbReference type="EC" id="3.6.5.4"/>
    </reaction>
</comment>
<feature type="binding site" evidence="9">
    <location>
        <begin position="250"/>
        <end position="253"/>
    </location>
    <ligand>
        <name>GTP</name>
        <dbReference type="ChEBI" id="CHEBI:37565"/>
    </ligand>
</feature>
<keyword evidence="2 9" id="KW-0547">Nucleotide-binding</keyword>
<dbReference type="EMBL" id="AEQN01000007">
    <property type="protein sequence ID" value="EFV02562.1"/>
    <property type="molecule type" value="Genomic_DNA"/>
</dbReference>
<evidence type="ECO:0000256" key="8">
    <source>
        <dbReference type="ARBA" id="ARBA00048027"/>
    </source>
</evidence>
<accession>E6MEN7</accession>
<reference evidence="12 13" key="1">
    <citation type="submission" date="2010-12" db="EMBL/GenBank/DDBJ databases">
        <authorList>
            <person name="Muzny D."/>
            <person name="Qin X."/>
            <person name="Deng J."/>
            <person name="Jiang H."/>
            <person name="Liu Y."/>
            <person name="Qu J."/>
            <person name="Song X.-Z."/>
            <person name="Zhang L."/>
            <person name="Thornton R."/>
            <person name="Coyle M."/>
            <person name="Francisco L."/>
            <person name="Jackson L."/>
            <person name="Javaid M."/>
            <person name="Korchina V."/>
            <person name="Kovar C."/>
            <person name="Mata R."/>
            <person name="Mathew T."/>
            <person name="Ngo R."/>
            <person name="Nguyen L."/>
            <person name="Nguyen N."/>
            <person name="Okwuonu G."/>
            <person name="Ongeri F."/>
            <person name="Pham C."/>
            <person name="Simmons D."/>
            <person name="Wilczek-Boney K."/>
            <person name="Hale W."/>
            <person name="Jakkamsetti A."/>
            <person name="Pham P."/>
            <person name="Ruth R."/>
            <person name="San Lucas F."/>
            <person name="Warren J."/>
            <person name="Zhang J."/>
            <person name="Zhao Z."/>
            <person name="Zhou C."/>
            <person name="Zhu D."/>
            <person name="Lee S."/>
            <person name="Bess C."/>
            <person name="Blankenburg K."/>
            <person name="Forbes L."/>
            <person name="Fu Q."/>
            <person name="Gubbala S."/>
            <person name="Hirani K."/>
            <person name="Jayaseelan J.C."/>
            <person name="Lara F."/>
            <person name="Munidasa M."/>
            <person name="Palculict T."/>
            <person name="Patil S."/>
            <person name="Pu L.-L."/>
            <person name="Saada N."/>
            <person name="Tang L."/>
            <person name="Weissenberger G."/>
            <person name="Zhu Y."/>
            <person name="Hemphill L."/>
            <person name="Shang Y."/>
            <person name="Youmans B."/>
            <person name="Ayvaz T."/>
            <person name="Ross M."/>
            <person name="Santibanez J."/>
            <person name="Aqrawi P."/>
            <person name="Gross S."/>
            <person name="Joshi V."/>
            <person name="Fowler G."/>
            <person name="Nazareth L."/>
            <person name="Reid J."/>
            <person name="Worley K."/>
            <person name="Petrosino J."/>
            <person name="Highlander S."/>
            <person name="Gibbs R."/>
        </authorList>
    </citation>
    <scope>NUCLEOTIDE SEQUENCE [LARGE SCALE GENOMIC DNA]</scope>
    <source>
        <strain evidence="12 13">ATCC 23263</strain>
    </source>
</reference>
<gene>
    <name evidence="9 12" type="primary">ffh</name>
    <name evidence="12" type="ORF">HMP0721_0470</name>
</gene>
<evidence type="ECO:0000256" key="7">
    <source>
        <dbReference type="ARBA" id="ARBA00023274"/>
    </source>
</evidence>
<comment type="domain">
    <text evidence="9">Composed of three domains: the N-terminal N domain, which is responsible for interactions with the ribosome, the central G domain, which binds GTP, and the C-terminal M domain, which binds the RNA and the signal sequence of the RNC.</text>
</comment>
<keyword evidence="7 9" id="KW-0687">Ribonucleoprotein</keyword>
<dbReference type="GO" id="GO:0003924">
    <property type="term" value="F:GTPase activity"/>
    <property type="evidence" value="ECO:0007669"/>
    <property type="project" value="UniProtKB-UniRule"/>
</dbReference>
<dbReference type="Pfam" id="PF02881">
    <property type="entry name" value="SRP54_N"/>
    <property type="match status" value="1"/>
</dbReference>